<keyword evidence="5 15" id="KW-0812">Transmembrane</keyword>
<keyword evidence="7" id="KW-0547">Nucleotide-binding</keyword>
<dbReference type="Gene3D" id="3.30.70.1230">
    <property type="entry name" value="Nucleotide cyclase"/>
    <property type="match status" value="2"/>
</dbReference>
<evidence type="ECO:0000256" key="10">
    <source>
        <dbReference type="ARBA" id="ARBA00022989"/>
    </source>
</evidence>
<keyword evidence="11" id="KW-0115">cAMP biosynthesis</keyword>
<dbReference type="GeneID" id="100204733"/>
<dbReference type="PANTHER" id="PTHR45627:SF8">
    <property type="entry name" value="ADENYLATE CYCLASE TYPE 9"/>
    <property type="match status" value="1"/>
</dbReference>
<feature type="transmembrane region" description="Helical" evidence="15">
    <location>
        <begin position="885"/>
        <end position="902"/>
    </location>
</feature>
<evidence type="ECO:0000313" key="17">
    <source>
        <dbReference type="Proteomes" id="UP001652625"/>
    </source>
</evidence>
<evidence type="ECO:0000256" key="7">
    <source>
        <dbReference type="ARBA" id="ARBA00022741"/>
    </source>
</evidence>
<feature type="transmembrane region" description="Helical" evidence="15">
    <location>
        <begin position="179"/>
        <end position="209"/>
    </location>
</feature>
<feature type="domain" description="Guanylate cyclase" evidence="16">
    <location>
        <begin position="319"/>
        <end position="446"/>
    </location>
</feature>
<feature type="transmembrane region" description="Helical" evidence="15">
    <location>
        <begin position="817"/>
        <end position="843"/>
    </location>
</feature>
<feature type="transmembrane region" description="Helical" evidence="15">
    <location>
        <begin position="855"/>
        <end position="873"/>
    </location>
</feature>
<feature type="transmembrane region" description="Helical" evidence="15">
    <location>
        <begin position="740"/>
        <end position="761"/>
    </location>
</feature>
<name>A0ABM4D3A3_HYDVU</name>
<evidence type="ECO:0000256" key="3">
    <source>
        <dbReference type="ARBA" id="ARBA00004141"/>
    </source>
</evidence>
<feature type="transmembrane region" description="Helical" evidence="15">
    <location>
        <begin position="914"/>
        <end position="933"/>
    </location>
</feature>
<keyword evidence="8" id="KW-0067">ATP-binding</keyword>
<dbReference type="Proteomes" id="UP001652625">
    <property type="component" value="Chromosome 12"/>
</dbReference>
<evidence type="ECO:0000256" key="14">
    <source>
        <dbReference type="RuleBase" id="RU000405"/>
    </source>
</evidence>
<dbReference type="InterPro" id="IPR001054">
    <property type="entry name" value="A/G_cyclase"/>
</dbReference>
<evidence type="ECO:0000256" key="12">
    <source>
        <dbReference type="ARBA" id="ARBA00023136"/>
    </source>
</evidence>
<keyword evidence="9" id="KW-0460">Magnesium</keyword>
<dbReference type="PANTHER" id="PTHR45627">
    <property type="entry name" value="ADENYLATE CYCLASE TYPE 1"/>
    <property type="match status" value="1"/>
</dbReference>
<dbReference type="RefSeq" id="XP_065668741.1">
    <property type="nucleotide sequence ID" value="XM_065812669.1"/>
</dbReference>
<reference evidence="18 19" key="1">
    <citation type="submission" date="2025-05" db="UniProtKB">
        <authorList>
            <consortium name="RefSeq"/>
        </authorList>
    </citation>
    <scope>IDENTIFICATION</scope>
</reference>
<evidence type="ECO:0000313" key="18">
    <source>
        <dbReference type="RefSeq" id="XP_065668740.1"/>
    </source>
</evidence>
<proteinExistence type="inferred from homology"/>
<evidence type="ECO:0000256" key="8">
    <source>
        <dbReference type="ARBA" id="ARBA00022840"/>
    </source>
</evidence>
<keyword evidence="6" id="KW-0479">Metal-binding</keyword>
<gene>
    <name evidence="18 19" type="primary">LOC100204733</name>
</gene>
<comment type="similarity">
    <text evidence="14">Belongs to the adenylyl cyclase class-4/guanylyl cyclase family.</text>
</comment>
<dbReference type="RefSeq" id="XP_065668740.1">
    <property type="nucleotide sequence ID" value="XM_065812668.1"/>
</dbReference>
<feature type="transmembrane region" description="Helical" evidence="15">
    <location>
        <begin position="712"/>
        <end position="734"/>
    </location>
</feature>
<feature type="transmembrane region" description="Helical" evidence="15">
    <location>
        <begin position="85"/>
        <end position="104"/>
    </location>
</feature>
<feature type="transmembrane region" description="Helical" evidence="15">
    <location>
        <begin position="145"/>
        <end position="167"/>
    </location>
</feature>
<comment type="catalytic activity">
    <reaction evidence="1">
        <text>ATP = 3',5'-cyclic AMP + diphosphate</text>
        <dbReference type="Rhea" id="RHEA:15389"/>
        <dbReference type="ChEBI" id="CHEBI:30616"/>
        <dbReference type="ChEBI" id="CHEBI:33019"/>
        <dbReference type="ChEBI" id="CHEBI:58165"/>
        <dbReference type="EC" id="4.6.1.1"/>
    </reaction>
</comment>
<evidence type="ECO:0000256" key="9">
    <source>
        <dbReference type="ARBA" id="ARBA00022842"/>
    </source>
</evidence>
<evidence type="ECO:0000256" key="4">
    <source>
        <dbReference type="ARBA" id="ARBA00012201"/>
    </source>
</evidence>
<comment type="subcellular location">
    <subcellularLocation>
        <location evidence="3">Membrane</location>
        <topology evidence="3">Multi-pass membrane protein</topology>
    </subcellularLocation>
</comment>
<evidence type="ECO:0000256" key="1">
    <source>
        <dbReference type="ARBA" id="ARBA00001593"/>
    </source>
</evidence>
<dbReference type="PROSITE" id="PS50125">
    <property type="entry name" value="GUANYLATE_CYCLASE_2"/>
    <property type="match status" value="2"/>
</dbReference>
<accession>A0ABM4D3A3</accession>
<feature type="transmembrane region" description="Helical" evidence="15">
    <location>
        <begin position="229"/>
        <end position="250"/>
    </location>
</feature>
<feature type="domain" description="Guanylate cyclase" evidence="16">
    <location>
        <begin position="995"/>
        <end position="1139"/>
    </location>
</feature>
<dbReference type="InterPro" id="IPR029787">
    <property type="entry name" value="Nucleotide_cyclase"/>
</dbReference>
<evidence type="ECO:0000259" key="16">
    <source>
        <dbReference type="PROSITE" id="PS50125"/>
    </source>
</evidence>
<dbReference type="CDD" id="cd07302">
    <property type="entry name" value="CHD"/>
    <property type="match status" value="2"/>
</dbReference>
<evidence type="ECO:0000256" key="11">
    <source>
        <dbReference type="ARBA" id="ARBA00022998"/>
    </source>
</evidence>
<keyword evidence="13 14" id="KW-0456">Lyase</keyword>
<dbReference type="Pfam" id="PF00211">
    <property type="entry name" value="Guanylate_cyc"/>
    <property type="match status" value="2"/>
</dbReference>
<keyword evidence="10 15" id="KW-1133">Transmembrane helix</keyword>
<organism evidence="17 19">
    <name type="scientific">Hydra vulgaris</name>
    <name type="common">Hydra</name>
    <name type="synonym">Hydra attenuata</name>
    <dbReference type="NCBI Taxonomy" id="6087"/>
    <lineage>
        <taxon>Eukaryota</taxon>
        <taxon>Metazoa</taxon>
        <taxon>Cnidaria</taxon>
        <taxon>Hydrozoa</taxon>
        <taxon>Hydroidolina</taxon>
        <taxon>Anthoathecata</taxon>
        <taxon>Aplanulata</taxon>
        <taxon>Hydridae</taxon>
        <taxon>Hydra</taxon>
    </lineage>
</organism>
<evidence type="ECO:0000313" key="19">
    <source>
        <dbReference type="RefSeq" id="XP_065668741.1"/>
    </source>
</evidence>
<keyword evidence="17" id="KW-1185">Reference proteome</keyword>
<keyword evidence="12 15" id="KW-0472">Membrane</keyword>
<evidence type="ECO:0000256" key="2">
    <source>
        <dbReference type="ARBA" id="ARBA00001946"/>
    </source>
</evidence>
<protein>
    <recommendedName>
        <fullName evidence="4">adenylate cyclase</fullName>
        <ecNumber evidence="4">4.6.1.1</ecNumber>
    </recommendedName>
</protein>
<dbReference type="PROSITE" id="PS00452">
    <property type="entry name" value="GUANYLATE_CYCLASE_1"/>
    <property type="match status" value="2"/>
</dbReference>
<evidence type="ECO:0000256" key="6">
    <source>
        <dbReference type="ARBA" id="ARBA00022723"/>
    </source>
</evidence>
<dbReference type="EC" id="4.6.1.1" evidence="4"/>
<evidence type="ECO:0000256" key="15">
    <source>
        <dbReference type="SAM" id="Phobius"/>
    </source>
</evidence>
<sequence length="1186" mass="133847">MLNGHVKNSPTEANNTLNVSMQLNKNLSNKKHETFNSIVDTRDRKGFLPLFFERASGNIFNPCFDSEILESEFQRLCVTIDKRCFQIALLYMSVVSVILSVYIATSHKDASSHIKLAVGCAVACVIAIIVFFFTRLNKFYSRIYIARSLSVILTLVYCGAEVAAFFVVNDTDFSYSARFGLATCMITVIYTMIPALPLYGIFILALAYSVARELAASFKSTTKRTGYELGGIIILHLCIHALGLTAVFMAQVRKRSTFWRVGQSVVAKQDLDIEQRVKNRMIKSVMPKKVADFLIENGLKHKRVKSFRPFSMYKMENVSILFADIVGFTNMSANKEADDLVHLLNLLFGKFDELTEINNCEKISTLGDCYYCVAGCPEESEYHAISCIEMGLDIVEEIKNFRKKTGEEVDMRVGIHTGNILCGVVGNRRRRFDVWSNDVNLANKMESKGKPGMVHITEVTRKYFKDQYVLLDGDGIEYSGGKLSSYFISCRKNGLSAYKPWQKTSDVPINKRNGSVSNIIDHLDVESKSINFQVATSKSSLSINKVDVSFSMNNHITPQSDSDDSIENEFLSKSISTLSSPSHFQENLPKKNTNFGKPSATFNFSYGLALNEALMRDAMKASNDNQLVKLMHGKKIQREYFFNPPLRWWSLTFIDEVKADKKENDENEDDVNISQKTKIVKNITEAKYRDEGFKGLKLNPKVTTFASPKVHFLFDVVTSAIILIGVIIVCILFSNNFPMTLVILIACSVLIMLSLLVLKCYKLSPSKFQGKMSTCATNPENSSTDDITSNNMESITTESLHDLTENSNLHQSFKSKLFSAWVTSHLYGGIIMCLPIIVVFSTYKDCKTNNWKKPQIEYFAMLMFVSLLHFCNFTQLSSLMKTSFAYIWALAFILMLVVLPSSNCMLRSDKSDNVMIMDIVLVVILQIILITILNRIHEQGVRANFYGDKEAAEQKNIALEQKQVADWLISDMFPRYVSEELKFTNNCSKNYEMVGVLFATIVNFSGFYEENYAGGLECIRILHELVADFDNELVKFQDIEKIKTVYGTTFMAASGLNQTSKVVQLSDEKDKQYLHLKSLMDFALVMQRSLDDFNENMLGFKFHLRCGFNAGPVTAGVIGTMKPQYDIWGDTVNVASRMDSTGVVDKIQVSEECMKKLENFYTFTERGAIPVKGKGMVTAYLLVSKK</sequence>
<dbReference type="SMART" id="SM00044">
    <property type="entry name" value="CYCc"/>
    <property type="match status" value="2"/>
</dbReference>
<feature type="transmembrane region" description="Helical" evidence="15">
    <location>
        <begin position="116"/>
        <end position="133"/>
    </location>
</feature>
<evidence type="ECO:0000256" key="13">
    <source>
        <dbReference type="ARBA" id="ARBA00023239"/>
    </source>
</evidence>
<comment type="cofactor">
    <cofactor evidence="2">
        <name>Mg(2+)</name>
        <dbReference type="ChEBI" id="CHEBI:18420"/>
    </cofactor>
</comment>
<dbReference type="SUPFAM" id="SSF55073">
    <property type="entry name" value="Nucleotide cyclase"/>
    <property type="match status" value="2"/>
</dbReference>
<evidence type="ECO:0000256" key="5">
    <source>
        <dbReference type="ARBA" id="ARBA00022692"/>
    </source>
</evidence>
<dbReference type="InterPro" id="IPR018297">
    <property type="entry name" value="A/G_cyclase_CS"/>
</dbReference>